<feature type="active site" description="Proton acceptor" evidence="1">
    <location>
        <position position="145"/>
    </location>
</feature>
<evidence type="ECO:0000313" key="2">
    <source>
        <dbReference type="EMBL" id="SMP52638.1"/>
    </source>
</evidence>
<organism evidence="2 3">
    <name type="scientific">Anoxynatronum buryatiense</name>
    <dbReference type="NCBI Taxonomy" id="489973"/>
    <lineage>
        <taxon>Bacteria</taxon>
        <taxon>Bacillati</taxon>
        <taxon>Bacillota</taxon>
        <taxon>Clostridia</taxon>
        <taxon>Eubacteriales</taxon>
        <taxon>Clostridiaceae</taxon>
        <taxon>Anoxynatronum</taxon>
    </lineage>
</organism>
<accession>A0AA46AIP6</accession>
<dbReference type="SUPFAM" id="SSF51161">
    <property type="entry name" value="Trimeric LpxA-like enzymes"/>
    <property type="match status" value="1"/>
</dbReference>
<dbReference type="PANTHER" id="PTHR43300:SF7">
    <property type="entry name" value="UDP-N-ACETYLBACILLOSAMINE N-ACETYLTRANSFERASE"/>
    <property type="match status" value="1"/>
</dbReference>
<dbReference type="Proteomes" id="UP001158066">
    <property type="component" value="Unassembled WGS sequence"/>
</dbReference>
<dbReference type="PANTHER" id="PTHR43300">
    <property type="entry name" value="ACETYLTRANSFERASE"/>
    <property type="match status" value="1"/>
</dbReference>
<sequence length="222" mass="24743">MDRIVMIGGKGSAIVVAEQIYDTQIKTGEVQFLGFAFDDKTMGDSINDFPILCKTYEAYEKFKLDPEIKFLFQLYRPDLMRERIELLGRLEIPDERFCTFIHHSATVSRSAKIGRGTAIMANTVINSNAVVGNHCTIHSNTLIGHDTKMGDYNFIAAHNVLGSSSEIGNGNFFGLNCTFNNYLKIGDFNFAGMASNVVKNLESCQKVYGNPAKEFSKMIKPL</sequence>
<dbReference type="Pfam" id="PF00132">
    <property type="entry name" value="Hexapep"/>
    <property type="match status" value="1"/>
</dbReference>
<dbReference type="InterPro" id="IPR011004">
    <property type="entry name" value="Trimer_LpxA-like_sf"/>
</dbReference>
<name>A0AA46AIP6_9CLOT</name>
<reference evidence="2" key="1">
    <citation type="submission" date="2017-05" db="EMBL/GenBank/DDBJ databases">
        <authorList>
            <person name="Varghese N."/>
            <person name="Submissions S."/>
        </authorList>
    </citation>
    <scope>NUCLEOTIDE SEQUENCE</scope>
    <source>
        <strain evidence="2">Su22</strain>
    </source>
</reference>
<feature type="site" description="Increases basicity of active site His" evidence="1">
    <location>
        <position position="146"/>
    </location>
</feature>
<dbReference type="InterPro" id="IPR020019">
    <property type="entry name" value="AcTrfase_PglD-like"/>
</dbReference>
<evidence type="ECO:0000313" key="3">
    <source>
        <dbReference type="Proteomes" id="UP001158066"/>
    </source>
</evidence>
<proteinExistence type="predicted"/>
<dbReference type="InterPro" id="IPR050179">
    <property type="entry name" value="Trans_hexapeptide_repeat"/>
</dbReference>
<dbReference type="RefSeq" id="WP_283408924.1">
    <property type="nucleotide sequence ID" value="NZ_FXUF01000004.1"/>
</dbReference>
<dbReference type="CDD" id="cd03360">
    <property type="entry name" value="LbH_AT_putative"/>
    <property type="match status" value="1"/>
</dbReference>
<protein>
    <submittedName>
        <fullName evidence="2">Sugar O-acyltransferase, sialic acid O-acetyltransferase NeuD family</fullName>
    </submittedName>
</protein>
<comment type="caution">
    <text evidence="2">The sequence shown here is derived from an EMBL/GenBank/DDBJ whole genome shotgun (WGS) entry which is preliminary data.</text>
</comment>
<dbReference type="AlphaFoldDB" id="A0AA46AIP6"/>
<dbReference type="InterPro" id="IPR001451">
    <property type="entry name" value="Hexapep"/>
</dbReference>
<dbReference type="Gene3D" id="2.160.10.10">
    <property type="entry name" value="Hexapeptide repeat proteins"/>
    <property type="match status" value="1"/>
</dbReference>
<dbReference type="EMBL" id="FXUF01000004">
    <property type="protein sequence ID" value="SMP52638.1"/>
    <property type="molecule type" value="Genomic_DNA"/>
</dbReference>
<evidence type="ECO:0000256" key="1">
    <source>
        <dbReference type="PIRSR" id="PIRSR620019-1"/>
    </source>
</evidence>
<gene>
    <name evidence="2" type="ORF">SAMN06296020_104264</name>
</gene>
<keyword evidence="3" id="KW-1185">Reference proteome</keyword>